<keyword evidence="4" id="KW-1185">Reference proteome</keyword>
<evidence type="ECO:0000313" key="4">
    <source>
        <dbReference type="Proteomes" id="UP000237271"/>
    </source>
</evidence>
<dbReference type="AlphaFoldDB" id="A0A2P4XZJ0"/>
<dbReference type="Proteomes" id="UP000237271">
    <property type="component" value="Unassembled WGS sequence"/>
</dbReference>
<name>A0A2P4XZJ0_9STRA</name>
<organism evidence="3 4">
    <name type="scientific">Phytophthora palmivora</name>
    <dbReference type="NCBI Taxonomy" id="4796"/>
    <lineage>
        <taxon>Eukaryota</taxon>
        <taxon>Sar</taxon>
        <taxon>Stramenopiles</taxon>
        <taxon>Oomycota</taxon>
        <taxon>Peronosporomycetes</taxon>
        <taxon>Peronosporales</taxon>
        <taxon>Peronosporaceae</taxon>
        <taxon>Phytophthora</taxon>
    </lineage>
</organism>
<dbReference type="EMBL" id="NCKW01011433">
    <property type="protein sequence ID" value="POM63513.1"/>
    <property type="molecule type" value="Genomic_DNA"/>
</dbReference>
<evidence type="ECO:0000256" key="1">
    <source>
        <dbReference type="SAM" id="MobiDB-lite"/>
    </source>
</evidence>
<evidence type="ECO:0000313" key="2">
    <source>
        <dbReference type="EMBL" id="POM63513.1"/>
    </source>
</evidence>
<gene>
    <name evidence="3" type="ORF">PHPALM_12522</name>
    <name evidence="2" type="ORF">PHPALM_21073</name>
</gene>
<proteinExistence type="predicted"/>
<protein>
    <submittedName>
        <fullName evidence="3">Transposase</fullName>
    </submittedName>
</protein>
<accession>A0A2P4XZJ0</accession>
<reference evidence="3 4" key="1">
    <citation type="journal article" date="2017" name="Genome Biol. Evol.">
        <title>Phytophthora megakarya and P. palmivora, closely related causal agents of cacao black pod rot, underwent increases in genome sizes and gene numbers by different mechanisms.</title>
        <authorList>
            <person name="Ali S.S."/>
            <person name="Shao J."/>
            <person name="Lary D.J."/>
            <person name="Kronmiller B."/>
            <person name="Shen D."/>
            <person name="Strem M.D."/>
            <person name="Amoako-Attah I."/>
            <person name="Akrofi A.Y."/>
            <person name="Begoude B.A."/>
            <person name="Ten Hoopen G.M."/>
            <person name="Coulibaly K."/>
            <person name="Kebe B.I."/>
            <person name="Melnick R.L."/>
            <person name="Guiltinan M.J."/>
            <person name="Tyler B.M."/>
            <person name="Meinhardt L.W."/>
            <person name="Bailey B.A."/>
        </authorList>
    </citation>
    <scope>NUCLEOTIDE SEQUENCE [LARGE SCALE GENOMIC DNA]</scope>
    <source>
        <strain evidence="3">Sbr112.9</strain>
        <strain evidence="4">sbr112.9</strain>
    </source>
</reference>
<evidence type="ECO:0000313" key="3">
    <source>
        <dbReference type="EMBL" id="POM70974.1"/>
    </source>
</evidence>
<feature type="region of interest" description="Disordered" evidence="1">
    <location>
        <begin position="72"/>
        <end position="96"/>
    </location>
</feature>
<reference evidence="3" key="2">
    <citation type="submission" date="2017-04" db="EMBL/GenBank/DDBJ databases">
        <authorList>
            <person name="Ali S."/>
            <person name="Shao J."/>
            <person name="Larry D.J."/>
            <person name="Kronmiller B."/>
            <person name="Shen D."/>
            <person name="Strem M.D."/>
            <person name="Melnick R.L."/>
            <person name="Guiltinan M.J."/>
            <person name="Tyler B.M."/>
            <person name="Meinhardt L.W."/>
            <person name="Bailey B.A."/>
        </authorList>
    </citation>
    <scope>NUCLEOTIDE SEQUENCE</scope>
    <source>
        <strain evidence="3">Sbr112.9</strain>
        <tissue evidence="3">Mycelia</tissue>
    </source>
</reference>
<dbReference type="OrthoDB" id="126899at2759"/>
<feature type="compositionally biased region" description="Polar residues" evidence="1">
    <location>
        <begin position="79"/>
        <end position="96"/>
    </location>
</feature>
<comment type="caution">
    <text evidence="3">The sequence shown here is derived from an EMBL/GenBank/DDBJ whole genome shotgun (WGS) entry which is preliminary data.</text>
</comment>
<dbReference type="EMBL" id="NCKW01006685">
    <property type="protein sequence ID" value="POM70974.1"/>
    <property type="molecule type" value="Genomic_DNA"/>
</dbReference>
<sequence length="96" mass="11329">MADREDRFLWEAQCMLMSCDKPKAYMCPDVDLTCWQKFHRFYFPNELFSAKGNIRLVSALYKLKEPQIVAEKKKREQQARASRSLENAFSDSAKQD</sequence>